<dbReference type="Proteomes" id="UP000563898">
    <property type="component" value="Unassembled WGS sequence"/>
</dbReference>
<organism evidence="1 2">
    <name type="scientific">Gordonia polyisoprenivorans</name>
    <dbReference type="NCBI Taxonomy" id="84595"/>
    <lineage>
        <taxon>Bacteria</taxon>
        <taxon>Bacillati</taxon>
        <taxon>Actinomycetota</taxon>
        <taxon>Actinomycetes</taxon>
        <taxon>Mycobacteriales</taxon>
        <taxon>Gordoniaceae</taxon>
        <taxon>Gordonia</taxon>
    </lineage>
</organism>
<sequence length="73" mass="8054">MTALIVLLAVLVVVPTVVIIYRVHRKVDDAQPIPLGHLAGLAVGDDRPWKRGPDSDRIAAELRVLHLQRRDSA</sequence>
<comment type="caution">
    <text evidence="1">The sequence shown here is derived from an EMBL/GenBank/DDBJ whole genome shotgun (WGS) entry which is preliminary data.</text>
</comment>
<gene>
    <name evidence="1" type="ORF">HGA05_15565</name>
</gene>
<evidence type="ECO:0000313" key="2">
    <source>
        <dbReference type="Proteomes" id="UP000563898"/>
    </source>
</evidence>
<reference evidence="1 2" key="1">
    <citation type="submission" date="2020-04" db="EMBL/GenBank/DDBJ databases">
        <title>MicrobeNet Type strains.</title>
        <authorList>
            <person name="Nicholson A.C."/>
        </authorList>
    </citation>
    <scope>NUCLEOTIDE SEQUENCE [LARGE SCALE GENOMIC DNA]</scope>
    <source>
        <strain evidence="1 2">ATCC BAA-14</strain>
    </source>
</reference>
<accession>A0A846WP13</accession>
<dbReference type="AlphaFoldDB" id="A0A846WP13"/>
<evidence type="ECO:0000313" key="1">
    <source>
        <dbReference type="EMBL" id="NKY02987.1"/>
    </source>
</evidence>
<dbReference type="GeneID" id="90161824"/>
<dbReference type="RefSeq" id="WP_006368744.1">
    <property type="nucleotide sequence ID" value="NZ_JAAXPC010000008.1"/>
</dbReference>
<protein>
    <submittedName>
        <fullName evidence="1">Uncharacterized protein</fullName>
    </submittedName>
</protein>
<proteinExistence type="predicted"/>
<dbReference type="EMBL" id="JAAXPC010000008">
    <property type="protein sequence ID" value="NKY02987.1"/>
    <property type="molecule type" value="Genomic_DNA"/>
</dbReference>
<dbReference type="OMA" id="PMSILVY"/>
<name>A0A846WP13_9ACTN</name>